<dbReference type="SUPFAM" id="SSF88723">
    <property type="entry name" value="PIN domain-like"/>
    <property type="match status" value="1"/>
</dbReference>
<dbReference type="SMART" id="SM00279">
    <property type="entry name" value="HhH2"/>
    <property type="match status" value="1"/>
</dbReference>
<dbReference type="CDD" id="cd09898">
    <property type="entry name" value="H3TH_53EXO"/>
    <property type="match status" value="1"/>
</dbReference>
<dbReference type="AlphaFoldDB" id="A0A381P7X9"/>
<dbReference type="GO" id="GO:0008409">
    <property type="term" value="F:5'-3' exonuclease activity"/>
    <property type="evidence" value="ECO:0007669"/>
    <property type="project" value="InterPro"/>
</dbReference>
<dbReference type="GO" id="GO:0033567">
    <property type="term" value="P:DNA replication, Okazaki fragment processing"/>
    <property type="evidence" value="ECO:0007669"/>
    <property type="project" value="InterPro"/>
</dbReference>
<dbReference type="InterPro" id="IPR038969">
    <property type="entry name" value="FEN"/>
</dbReference>
<dbReference type="InterPro" id="IPR029060">
    <property type="entry name" value="PIN-like_dom_sf"/>
</dbReference>
<name>A0A381P7X9_9ZZZZ</name>
<dbReference type="Gene3D" id="1.10.150.20">
    <property type="entry name" value="5' to 3' exonuclease, C-terminal subdomain"/>
    <property type="match status" value="1"/>
</dbReference>
<dbReference type="GO" id="GO:0003677">
    <property type="term" value="F:DNA binding"/>
    <property type="evidence" value="ECO:0007669"/>
    <property type="project" value="UniProtKB-KW"/>
</dbReference>
<dbReference type="Pfam" id="PF02739">
    <property type="entry name" value="5_3_exonuc_N"/>
    <property type="match status" value="1"/>
</dbReference>
<dbReference type="InterPro" id="IPR008918">
    <property type="entry name" value="HhH2"/>
</dbReference>
<keyword evidence="1" id="KW-0540">Nuclease</keyword>
<dbReference type="EMBL" id="UINC01000865">
    <property type="protein sequence ID" value="SUZ62359.1"/>
    <property type="molecule type" value="Genomic_DNA"/>
</dbReference>
<sequence length="299" mass="32911">MRLHVVDGTFELYRAHFSRRPERAAADGTNIKATLGVMDSLLSLFNDPTEQATHMAVAFDNPIESFRNDIFSGYKTGEGMEPALGAQMDLVEEAVKALGIVVWSMDRFEADDALATAANRWRESVTQVRIMTPDKDLGQCVTGSKIVQVDRIRNRVIDEDGVRARNGCNPTSIPDWLALVGDSADGIPGVPGFGAKTAAKLLSIYGSIEAIPPNCDDWAVPIRGGPRLAATLNDCLDEARLYRTLATLVTNVPLAENLDDLRWRGADRTLYRHVSERLGPATPEPLRWRSVREPNSIVR</sequence>
<evidence type="ECO:0000256" key="1">
    <source>
        <dbReference type="ARBA" id="ARBA00022722"/>
    </source>
</evidence>
<dbReference type="GO" id="GO:0017108">
    <property type="term" value="F:5'-flap endonuclease activity"/>
    <property type="evidence" value="ECO:0007669"/>
    <property type="project" value="InterPro"/>
</dbReference>
<keyword evidence="3" id="KW-0238">DNA-binding</keyword>
<evidence type="ECO:0000256" key="2">
    <source>
        <dbReference type="ARBA" id="ARBA00022801"/>
    </source>
</evidence>
<evidence type="ECO:0000313" key="5">
    <source>
        <dbReference type="EMBL" id="SUZ62359.1"/>
    </source>
</evidence>
<dbReference type="InterPro" id="IPR002421">
    <property type="entry name" value="5-3_exonuclease"/>
</dbReference>
<dbReference type="SMART" id="SM00475">
    <property type="entry name" value="53EXOc"/>
    <property type="match status" value="1"/>
</dbReference>
<evidence type="ECO:0000259" key="4">
    <source>
        <dbReference type="SMART" id="SM00475"/>
    </source>
</evidence>
<dbReference type="InterPro" id="IPR036279">
    <property type="entry name" value="5-3_exonuclease_C_sf"/>
</dbReference>
<dbReference type="InterPro" id="IPR020045">
    <property type="entry name" value="DNA_polI_H3TH"/>
</dbReference>
<dbReference type="InterPro" id="IPR020046">
    <property type="entry name" value="5-3_exonucl_a-hlix_arch_N"/>
</dbReference>
<dbReference type="Gene3D" id="3.40.50.1010">
    <property type="entry name" value="5'-nuclease"/>
    <property type="match status" value="1"/>
</dbReference>
<dbReference type="SUPFAM" id="SSF47807">
    <property type="entry name" value="5' to 3' exonuclease, C-terminal subdomain"/>
    <property type="match status" value="1"/>
</dbReference>
<accession>A0A381P7X9</accession>
<dbReference type="PANTHER" id="PTHR42646">
    <property type="entry name" value="FLAP ENDONUCLEASE XNI"/>
    <property type="match status" value="1"/>
</dbReference>
<dbReference type="CDD" id="cd09859">
    <property type="entry name" value="PIN_53EXO"/>
    <property type="match status" value="1"/>
</dbReference>
<keyword evidence="2" id="KW-0378">Hydrolase</keyword>
<dbReference type="Pfam" id="PF01367">
    <property type="entry name" value="5_3_exonuc"/>
    <property type="match status" value="1"/>
</dbReference>
<proteinExistence type="predicted"/>
<reference evidence="5" key="1">
    <citation type="submission" date="2018-05" db="EMBL/GenBank/DDBJ databases">
        <authorList>
            <person name="Lanie J.A."/>
            <person name="Ng W.-L."/>
            <person name="Kazmierczak K.M."/>
            <person name="Andrzejewski T.M."/>
            <person name="Davidsen T.M."/>
            <person name="Wayne K.J."/>
            <person name="Tettelin H."/>
            <person name="Glass J.I."/>
            <person name="Rusch D."/>
            <person name="Podicherti R."/>
            <person name="Tsui H.-C.T."/>
            <person name="Winkler M.E."/>
        </authorList>
    </citation>
    <scope>NUCLEOTIDE SEQUENCE</scope>
</reference>
<organism evidence="5">
    <name type="scientific">marine metagenome</name>
    <dbReference type="NCBI Taxonomy" id="408172"/>
    <lineage>
        <taxon>unclassified sequences</taxon>
        <taxon>metagenomes</taxon>
        <taxon>ecological metagenomes</taxon>
    </lineage>
</organism>
<protein>
    <recommendedName>
        <fullName evidence="4">5'-3' exonuclease domain-containing protein</fullName>
    </recommendedName>
</protein>
<feature type="domain" description="5'-3' exonuclease" evidence="4">
    <location>
        <begin position="1"/>
        <end position="264"/>
    </location>
</feature>
<gene>
    <name evidence="5" type="ORF">METZ01_LOCUS15213</name>
</gene>
<evidence type="ECO:0000256" key="3">
    <source>
        <dbReference type="ARBA" id="ARBA00023125"/>
    </source>
</evidence>
<dbReference type="FunFam" id="1.10.150.20:FF:000003">
    <property type="entry name" value="DNA polymerase I"/>
    <property type="match status" value="1"/>
</dbReference>
<dbReference type="PANTHER" id="PTHR42646:SF2">
    <property type="entry name" value="5'-3' EXONUCLEASE FAMILY PROTEIN"/>
    <property type="match status" value="1"/>
</dbReference>